<sequence>MVVNKETLILSLLLGLLVFVSLPVPTYQQISFYQWVTKQPANTSGEETGCAKKDAALSSAEAIRVNNIIDPGTTEETGGGIYKTIGESIANIPDGNTKRYVLTLKAGTVYHEKVFLDKSKPFVTIRSEDPYNPAVIVWNDTAATLGKDGRPLGINGSSTVTIESDYFISYGVVFKNDAPLSKPWAKNGEAPALRVLGTKATIYNCTIDGGQGALYDQMGLHYYKSSTIKGTVDFIFGFAKSLYEDCRVISTNKDAITLPKAPQPMNAIKAVPGESGFSFKTCTVEGEGKQIYLGRVDLPFVYSYSKIDKEIVPIISGLDSIQTPESSGECFGKFKCHVPHDGDGATLLFGLSSAEAKPFIGTHFISGNSWILSLPPAEDPNDTRRN</sequence>
<dbReference type="Proteomes" id="UP001054889">
    <property type="component" value="Unassembled WGS sequence"/>
</dbReference>
<feature type="chain" id="PRO_5043104582" description="Pectinesterase" evidence="8">
    <location>
        <begin position="29"/>
        <end position="386"/>
    </location>
</feature>
<evidence type="ECO:0000313" key="10">
    <source>
        <dbReference type="EMBL" id="GJN25828.1"/>
    </source>
</evidence>
<proteinExistence type="inferred from homology"/>
<evidence type="ECO:0000256" key="7">
    <source>
        <dbReference type="PROSITE-ProRule" id="PRU10040"/>
    </source>
</evidence>
<organism evidence="10 11">
    <name type="scientific">Eleusine coracana subsp. coracana</name>
    <dbReference type="NCBI Taxonomy" id="191504"/>
    <lineage>
        <taxon>Eukaryota</taxon>
        <taxon>Viridiplantae</taxon>
        <taxon>Streptophyta</taxon>
        <taxon>Embryophyta</taxon>
        <taxon>Tracheophyta</taxon>
        <taxon>Spermatophyta</taxon>
        <taxon>Magnoliopsida</taxon>
        <taxon>Liliopsida</taxon>
        <taxon>Poales</taxon>
        <taxon>Poaceae</taxon>
        <taxon>PACMAD clade</taxon>
        <taxon>Chloridoideae</taxon>
        <taxon>Cynodonteae</taxon>
        <taxon>Eleusininae</taxon>
        <taxon>Eleusine</taxon>
    </lineage>
</organism>
<dbReference type="SUPFAM" id="SSF51126">
    <property type="entry name" value="Pectin lyase-like"/>
    <property type="match status" value="1"/>
</dbReference>
<evidence type="ECO:0000313" key="11">
    <source>
        <dbReference type="Proteomes" id="UP001054889"/>
    </source>
</evidence>
<dbReference type="EMBL" id="BQKI01000078">
    <property type="protein sequence ID" value="GJN25828.1"/>
    <property type="molecule type" value="Genomic_DNA"/>
</dbReference>
<comment type="pathway">
    <text evidence="1 8">Glycan metabolism; pectin degradation; 2-dehydro-3-deoxy-D-gluconate from pectin: step 1/5.</text>
</comment>
<feature type="signal peptide" evidence="8">
    <location>
        <begin position="1"/>
        <end position="28"/>
    </location>
</feature>
<evidence type="ECO:0000256" key="6">
    <source>
        <dbReference type="ARBA" id="ARBA00047928"/>
    </source>
</evidence>
<comment type="similarity">
    <text evidence="2">Belongs to the pectinesterase family.</text>
</comment>
<dbReference type="Gene3D" id="2.160.20.10">
    <property type="entry name" value="Single-stranded right-handed beta-helix, Pectin lyase-like"/>
    <property type="match status" value="1"/>
</dbReference>
<dbReference type="GO" id="GO:0042545">
    <property type="term" value="P:cell wall modification"/>
    <property type="evidence" value="ECO:0007669"/>
    <property type="project" value="UniProtKB-UniRule"/>
</dbReference>
<keyword evidence="4 8" id="KW-0378">Hydrolase</keyword>
<dbReference type="PANTHER" id="PTHR31321">
    <property type="entry name" value="ACYL-COA THIOESTER HYDROLASE YBHC-RELATED"/>
    <property type="match status" value="1"/>
</dbReference>
<evidence type="ECO:0000256" key="1">
    <source>
        <dbReference type="ARBA" id="ARBA00005184"/>
    </source>
</evidence>
<name>A0AAV5ER13_ELECO</name>
<evidence type="ECO:0000256" key="8">
    <source>
        <dbReference type="RuleBase" id="RU000589"/>
    </source>
</evidence>
<comment type="caution">
    <text evidence="10">The sequence shown here is derived from an EMBL/GenBank/DDBJ whole genome shotgun (WGS) entry which is preliminary data.</text>
</comment>
<evidence type="ECO:0000256" key="4">
    <source>
        <dbReference type="ARBA" id="ARBA00022801"/>
    </source>
</evidence>
<protein>
    <recommendedName>
        <fullName evidence="3 8">Pectinesterase</fullName>
        <ecNumber evidence="3 8">3.1.1.11</ecNumber>
    </recommendedName>
</protein>
<evidence type="ECO:0000256" key="5">
    <source>
        <dbReference type="ARBA" id="ARBA00023085"/>
    </source>
</evidence>
<reference evidence="10" key="1">
    <citation type="journal article" date="2018" name="DNA Res.">
        <title>Multiple hybrid de novo genome assembly of finger millet, an orphan allotetraploid crop.</title>
        <authorList>
            <person name="Hatakeyama M."/>
            <person name="Aluri S."/>
            <person name="Balachadran M.T."/>
            <person name="Sivarajan S.R."/>
            <person name="Patrignani A."/>
            <person name="Gruter S."/>
            <person name="Poveda L."/>
            <person name="Shimizu-Inatsugi R."/>
            <person name="Baeten J."/>
            <person name="Francoijs K.J."/>
            <person name="Nataraja K.N."/>
            <person name="Reddy Y.A.N."/>
            <person name="Phadnis S."/>
            <person name="Ravikumar R.L."/>
            <person name="Schlapbach R."/>
            <person name="Sreeman S.M."/>
            <person name="Shimizu K.K."/>
        </authorList>
    </citation>
    <scope>NUCLEOTIDE SEQUENCE</scope>
</reference>
<dbReference type="InterPro" id="IPR011050">
    <property type="entry name" value="Pectin_lyase_fold/virulence"/>
</dbReference>
<evidence type="ECO:0000256" key="3">
    <source>
        <dbReference type="ARBA" id="ARBA00013229"/>
    </source>
</evidence>
<keyword evidence="5 8" id="KW-0063">Aspartyl esterase</keyword>
<dbReference type="InterPro" id="IPR033131">
    <property type="entry name" value="Pectinesterase_Asp_AS"/>
</dbReference>
<accession>A0AAV5ER13</accession>
<dbReference type="InterPro" id="IPR000070">
    <property type="entry name" value="Pectinesterase_cat"/>
</dbReference>
<dbReference type="GO" id="GO:0030599">
    <property type="term" value="F:pectinesterase activity"/>
    <property type="evidence" value="ECO:0007669"/>
    <property type="project" value="UniProtKB-UniRule"/>
</dbReference>
<gene>
    <name evidence="10" type="primary">gb13709</name>
    <name evidence="10" type="ORF">PR202_gb13709</name>
</gene>
<evidence type="ECO:0000259" key="9">
    <source>
        <dbReference type="Pfam" id="PF01095"/>
    </source>
</evidence>
<dbReference type="GO" id="GO:0045490">
    <property type="term" value="P:pectin catabolic process"/>
    <property type="evidence" value="ECO:0007669"/>
    <property type="project" value="UniProtKB-UniRule"/>
</dbReference>
<keyword evidence="8" id="KW-0732">Signal</keyword>
<reference evidence="10" key="2">
    <citation type="submission" date="2021-12" db="EMBL/GenBank/DDBJ databases">
        <title>Resequencing data analysis of finger millet.</title>
        <authorList>
            <person name="Hatakeyama M."/>
            <person name="Aluri S."/>
            <person name="Balachadran M.T."/>
            <person name="Sivarajan S.R."/>
            <person name="Poveda L."/>
            <person name="Shimizu-Inatsugi R."/>
            <person name="Schlapbach R."/>
            <person name="Sreeman S.M."/>
            <person name="Shimizu K.K."/>
        </authorList>
    </citation>
    <scope>NUCLEOTIDE SEQUENCE</scope>
</reference>
<comment type="catalytic activity">
    <reaction evidence="6 8">
        <text>[(1-&gt;4)-alpha-D-galacturonosyl methyl ester](n) + n H2O = [(1-&gt;4)-alpha-D-galacturonosyl](n) + n methanol + n H(+)</text>
        <dbReference type="Rhea" id="RHEA:22380"/>
        <dbReference type="Rhea" id="RHEA-COMP:14570"/>
        <dbReference type="Rhea" id="RHEA-COMP:14573"/>
        <dbReference type="ChEBI" id="CHEBI:15377"/>
        <dbReference type="ChEBI" id="CHEBI:15378"/>
        <dbReference type="ChEBI" id="CHEBI:17790"/>
        <dbReference type="ChEBI" id="CHEBI:140522"/>
        <dbReference type="ChEBI" id="CHEBI:140523"/>
        <dbReference type="EC" id="3.1.1.11"/>
    </reaction>
</comment>
<feature type="domain" description="Pectinesterase catalytic" evidence="9">
    <location>
        <begin position="77"/>
        <end position="289"/>
    </location>
</feature>
<dbReference type="EC" id="3.1.1.11" evidence="3 8"/>
<feature type="active site" evidence="7">
    <location>
        <position position="233"/>
    </location>
</feature>
<dbReference type="PROSITE" id="PS00503">
    <property type="entry name" value="PECTINESTERASE_2"/>
    <property type="match status" value="1"/>
</dbReference>
<dbReference type="Pfam" id="PF01095">
    <property type="entry name" value="Pectinesterase"/>
    <property type="match status" value="1"/>
</dbReference>
<keyword evidence="11" id="KW-1185">Reference proteome</keyword>
<evidence type="ECO:0000256" key="2">
    <source>
        <dbReference type="ARBA" id="ARBA00008891"/>
    </source>
</evidence>
<dbReference type="PANTHER" id="PTHR31321:SF135">
    <property type="entry name" value="OS11G0659600 PROTEIN"/>
    <property type="match status" value="1"/>
</dbReference>
<dbReference type="InterPro" id="IPR012334">
    <property type="entry name" value="Pectin_lyas_fold"/>
</dbReference>
<dbReference type="AlphaFoldDB" id="A0AAV5ER13"/>